<protein>
    <submittedName>
        <fullName evidence="4">SDR family oxidoreductase</fullName>
    </submittedName>
</protein>
<dbReference type="Proteomes" id="UP001203512">
    <property type="component" value="Unassembled WGS sequence"/>
</dbReference>
<evidence type="ECO:0000313" key="4">
    <source>
        <dbReference type="EMBL" id="MCK0532609.1"/>
    </source>
</evidence>
<evidence type="ECO:0000313" key="5">
    <source>
        <dbReference type="Proteomes" id="UP001203512"/>
    </source>
</evidence>
<dbReference type="Gene3D" id="3.40.50.720">
    <property type="entry name" value="NAD(P)-binding Rossmann-like Domain"/>
    <property type="match status" value="1"/>
</dbReference>
<dbReference type="PROSITE" id="PS00061">
    <property type="entry name" value="ADH_SHORT"/>
    <property type="match status" value="1"/>
</dbReference>
<dbReference type="InterPro" id="IPR020904">
    <property type="entry name" value="Sc_DH/Rdtase_CS"/>
</dbReference>
<organism evidence="4 5">
    <name type="scientific">Sphingobium agri</name>
    <dbReference type="NCBI Taxonomy" id="2933566"/>
    <lineage>
        <taxon>Bacteria</taxon>
        <taxon>Pseudomonadati</taxon>
        <taxon>Pseudomonadota</taxon>
        <taxon>Alphaproteobacteria</taxon>
        <taxon>Sphingomonadales</taxon>
        <taxon>Sphingomonadaceae</taxon>
        <taxon>Sphingobium</taxon>
    </lineage>
</organism>
<keyword evidence="5" id="KW-1185">Reference proteome</keyword>
<keyword evidence="2" id="KW-0560">Oxidoreductase</keyword>
<dbReference type="NCBIfam" id="NF005559">
    <property type="entry name" value="PRK07231.1"/>
    <property type="match status" value="1"/>
</dbReference>
<sequence>MSEDLAGKVALVTGGGRGLGEGIAVALAKRGATITLSGRNPAALQATAQTIESMGGRASVHPGDVASTSDVEKVVSGTLDAHGRLDILVNNAGIAHEAAFLDIEEAGWRRVIDVNLNGVFFMTQRVARQMRNQGRGGAIINIGSIEAHAADGPFASYVAAKFGLRGMTMSAAIELAEYGIRVNSVSPGWVHTKMAEEALRPAMLQHMLHDFKRVPIKRMVTVDEVAGAVTFLASDAASGITGTDLVVDGGTLADIHVHRSLPNDEDEQ</sequence>
<dbReference type="InterPro" id="IPR002347">
    <property type="entry name" value="SDR_fam"/>
</dbReference>
<dbReference type="RefSeq" id="WP_247233262.1">
    <property type="nucleotide sequence ID" value="NZ_JALKHS010000010.1"/>
</dbReference>
<dbReference type="InterPro" id="IPR036291">
    <property type="entry name" value="NAD(P)-bd_dom_sf"/>
</dbReference>
<evidence type="ECO:0000256" key="1">
    <source>
        <dbReference type="ARBA" id="ARBA00006484"/>
    </source>
</evidence>
<comment type="caution">
    <text evidence="4">The sequence shown here is derived from an EMBL/GenBank/DDBJ whole genome shotgun (WGS) entry which is preliminary data.</text>
</comment>
<dbReference type="SMART" id="SM00822">
    <property type="entry name" value="PKS_KR"/>
    <property type="match status" value="1"/>
</dbReference>
<dbReference type="PANTHER" id="PTHR42760:SF133">
    <property type="entry name" value="3-OXOACYL-[ACYL-CARRIER-PROTEIN] REDUCTASE"/>
    <property type="match status" value="1"/>
</dbReference>
<dbReference type="InterPro" id="IPR057326">
    <property type="entry name" value="KR_dom"/>
</dbReference>
<gene>
    <name evidence="4" type="ORF">MU848_13545</name>
</gene>
<accession>A0ABT0DZQ6</accession>
<proteinExistence type="inferred from homology"/>
<comment type="similarity">
    <text evidence="1">Belongs to the short-chain dehydrogenases/reductases (SDR) family.</text>
</comment>
<evidence type="ECO:0000259" key="3">
    <source>
        <dbReference type="SMART" id="SM00822"/>
    </source>
</evidence>
<reference evidence="4 5" key="1">
    <citation type="submission" date="2022-04" db="EMBL/GenBank/DDBJ databases">
        <authorList>
            <person name="Huq M.A."/>
        </authorList>
    </citation>
    <scope>NUCLEOTIDE SEQUENCE [LARGE SCALE GENOMIC DNA]</scope>
    <source>
        <strain evidence="4 5">MAH-33</strain>
    </source>
</reference>
<dbReference type="PRINTS" id="PR00080">
    <property type="entry name" value="SDRFAMILY"/>
</dbReference>
<dbReference type="SUPFAM" id="SSF51735">
    <property type="entry name" value="NAD(P)-binding Rossmann-fold domains"/>
    <property type="match status" value="1"/>
</dbReference>
<feature type="domain" description="Ketoreductase" evidence="3">
    <location>
        <begin position="8"/>
        <end position="148"/>
    </location>
</feature>
<dbReference type="PANTHER" id="PTHR42760">
    <property type="entry name" value="SHORT-CHAIN DEHYDROGENASES/REDUCTASES FAMILY MEMBER"/>
    <property type="match status" value="1"/>
</dbReference>
<evidence type="ECO:0000256" key="2">
    <source>
        <dbReference type="ARBA" id="ARBA00023002"/>
    </source>
</evidence>
<name>A0ABT0DZQ6_9SPHN</name>
<dbReference type="EMBL" id="JALKHS010000010">
    <property type="protein sequence ID" value="MCK0532609.1"/>
    <property type="molecule type" value="Genomic_DNA"/>
</dbReference>
<dbReference type="Pfam" id="PF13561">
    <property type="entry name" value="adh_short_C2"/>
    <property type="match status" value="1"/>
</dbReference>
<dbReference type="PRINTS" id="PR00081">
    <property type="entry name" value="GDHRDH"/>
</dbReference>